<sequence length="117" mass="13712">MSEKTVSCPFNSQHVMLESSLQRHIIRCMVNYPEHVVCPYNALHRFKNKVLLMNHMLICPSKSTIGAILDWNLEKLIDNADTQYHLENTRNFNLAYEDWDAELESSEEQRRTVSNSK</sequence>
<dbReference type="InterPro" id="IPR036236">
    <property type="entry name" value="Znf_C2H2_sf"/>
</dbReference>
<dbReference type="GO" id="GO:0008270">
    <property type="term" value="F:zinc ion binding"/>
    <property type="evidence" value="ECO:0007669"/>
    <property type="project" value="UniProtKB-KW"/>
</dbReference>
<keyword evidence="1" id="KW-0479">Metal-binding</keyword>
<reference evidence="5 6" key="1">
    <citation type="submission" date="2023-03" db="EMBL/GenBank/DDBJ databases">
        <title>Genome insight into feeding habits of ladybird beetles.</title>
        <authorList>
            <person name="Li H.-S."/>
            <person name="Huang Y.-H."/>
            <person name="Pang H."/>
        </authorList>
    </citation>
    <scope>NUCLEOTIDE SEQUENCE [LARGE SCALE GENOMIC DNA]</scope>
    <source>
        <strain evidence="5">SYSU_2023b</strain>
        <tissue evidence="5">Whole body</tissue>
    </source>
</reference>
<evidence type="ECO:0000256" key="1">
    <source>
        <dbReference type="ARBA" id="ARBA00022723"/>
    </source>
</evidence>
<dbReference type="InterPro" id="IPR022776">
    <property type="entry name" value="TRM13/UPF0224_CHHC_Znf_dom"/>
</dbReference>
<evidence type="ECO:0000259" key="4">
    <source>
        <dbReference type="PROSITE" id="PS51800"/>
    </source>
</evidence>
<keyword evidence="6" id="KW-1185">Reference proteome</keyword>
<dbReference type="SUPFAM" id="SSF57667">
    <property type="entry name" value="beta-beta-alpha zinc fingers"/>
    <property type="match status" value="1"/>
</dbReference>
<evidence type="ECO:0000313" key="6">
    <source>
        <dbReference type="Proteomes" id="UP001431783"/>
    </source>
</evidence>
<keyword evidence="3" id="KW-0862">Zinc</keyword>
<keyword evidence="2" id="KW-0863">Zinc-finger</keyword>
<dbReference type="Proteomes" id="UP001431783">
    <property type="component" value="Unassembled WGS sequence"/>
</dbReference>
<protein>
    <recommendedName>
        <fullName evidence="4">CHHC U11-48K-type domain-containing protein</fullName>
    </recommendedName>
</protein>
<evidence type="ECO:0000256" key="3">
    <source>
        <dbReference type="ARBA" id="ARBA00022833"/>
    </source>
</evidence>
<dbReference type="PROSITE" id="PS51800">
    <property type="entry name" value="ZF_CHHC_U11_48K"/>
    <property type="match status" value="1"/>
</dbReference>
<name>A0AAW1URZ8_9CUCU</name>
<gene>
    <name evidence="5" type="ORF">WA026_001488</name>
</gene>
<evidence type="ECO:0000256" key="2">
    <source>
        <dbReference type="ARBA" id="ARBA00022771"/>
    </source>
</evidence>
<organism evidence="5 6">
    <name type="scientific">Henosepilachna vigintioctopunctata</name>
    <dbReference type="NCBI Taxonomy" id="420089"/>
    <lineage>
        <taxon>Eukaryota</taxon>
        <taxon>Metazoa</taxon>
        <taxon>Ecdysozoa</taxon>
        <taxon>Arthropoda</taxon>
        <taxon>Hexapoda</taxon>
        <taxon>Insecta</taxon>
        <taxon>Pterygota</taxon>
        <taxon>Neoptera</taxon>
        <taxon>Endopterygota</taxon>
        <taxon>Coleoptera</taxon>
        <taxon>Polyphaga</taxon>
        <taxon>Cucujiformia</taxon>
        <taxon>Coccinelloidea</taxon>
        <taxon>Coccinellidae</taxon>
        <taxon>Epilachninae</taxon>
        <taxon>Epilachnini</taxon>
        <taxon>Henosepilachna</taxon>
    </lineage>
</organism>
<comment type="caution">
    <text evidence="5">The sequence shown here is derived from an EMBL/GenBank/DDBJ whole genome shotgun (WGS) entry which is preliminary data.</text>
</comment>
<feature type="domain" description="CHHC U11-48K-type" evidence="4">
    <location>
        <begin position="5"/>
        <end position="32"/>
    </location>
</feature>
<dbReference type="AlphaFoldDB" id="A0AAW1URZ8"/>
<evidence type="ECO:0000313" key="5">
    <source>
        <dbReference type="EMBL" id="KAK9883308.1"/>
    </source>
</evidence>
<dbReference type="EMBL" id="JARQZJ010000091">
    <property type="protein sequence ID" value="KAK9883308.1"/>
    <property type="molecule type" value="Genomic_DNA"/>
</dbReference>
<proteinExistence type="predicted"/>
<dbReference type="Pfam" id="PF05253">
    <property type="entry name" value="zf-U11-48K"/>
    <property type="match status" value="1"/>
</dbReference>
<accession>A0AAW1URZ8</accession>